<dbReference type="Pfam" id="PF12505">
    <property type="entry name" value="DUF3712"/>
    <property type="match status" value="1"/>
</dbReference>
<evidence type="ECO:0000256" key="1">
    <source>
        <dbReference type="SAM" id="MobiDB-lite"/>
    </source>
</evidence>
<reference evidence="3 4" key="1">
    <citation type="submission" date="2017-03" db="EMBL/GenBank/DDBJ databases">
        <title>Genomes of endolithic fungi from Antarctica.</title>
        <authorList>
            <person name="Coleine C."/>
            <person name="Masonjones S."/>
            <person name="Stajich J.E."/>
        </authorList>
    </citation>
    <scope>NUCLEOTIDE SEQUENCE [LARGE SCALE GENOMIC DNA]</scope>
    <source>
        <strain evidence="3 4">CCFEE 6314</strain>
    </source>
</reference>
<dbReference type="InterPro" id="IPR046368">
    <property type="entry name" value="Tag1"/>
</dbReference>
<comment type="caution">
    <text evidence="3">The sequence shown here is derived from an EMBL/GenBank/DDBJ whole genome shotgun (WGS) entry which is preliminary data.</text>
</comment>
<dbReference type="PANTHER" id="PTHR35895:SF1">
    <property type="entry name" value="LIPID-BINDING SERUM GLYCOPROTEIN C-TERMINAL DOMAIN-CONTAINING PROTEIN"/>
    <property type="match status" value="1"/>
</dbReference>
<accession>A0A438N248</accession>
<dbReference type="AlphaFoldDB" id="A0A438N248"/>
<dbReference type="EMBL" id="NAJM01000027">
    <property type="protein sequence ID" value="RVX69777.1"/>
    <property type="molecule type" value="Genomic_DNA"/>
</dbReference>
<proteinExistence type="predicted"/>
<feature type="transmembrane region" description="Helical" evidence="2">
    <location>
        <begin position="38"/>
        <end position="62"/>
    </location>
</feature>
<keyword evidence="2" id="KW-1133">Transmembrane helix</keyword>
<dbReference type="InterPro" id="IPR022185">
    <property type="entry name" value="DUF3712"/>
</dbReference>
<protein>
    <submittedName>
        <fullName evidence="3">Uncharacterized protein</fullName>
    </submittedName>
</protein>
<evidence type="ECO:0000256" key="2">
    <source>
        <dbReference type="SAM" id="Phobius"/>
    </source>
</evidence>
<dbReference type="PANTHER" id="PTHR35895">
    <property type="entry name" value="CHROMOSOME 16, WHOLE GENOME SHOTGUN SEQUENCE"/>
    <property type="match status" value="1"/>
</dbReference>
<gene>
    <name evidence="3" type="ORF">B0A52_06422</name>
</gene>
<feature type="region of interest" description="Disordered" evidence="1">
    <location>
        <begin position="1"/>
        <end position="23"/>
    </location>
</feature>
<name>A0A438N248_EXOME</name>
<organism evidence="3 4">
    <name type="scientific">Exophiala mesophila</name>
    <name type="common">Black yeast-like fungus</name>
    <dbReference type="NCBI Taxonomy" id="212818"/>
    <lineage>
        <taxon>Eukaryota</taxon>
        <taxon>Fungi</taxon>
        <taxon>Dikarya</taxon>
        <taxon>Ascomycota</taxon>
        <taxon>Pezizomycotina</taxon>
        <taxon>Eurotiomycetes</taxon>
        <taxon>Chaetothyriomycetidae</taxon>
        <taxon>Chaetothyriales</taxon>
        <taxon>Herpotrichiellaceae</taxon>
        <taxon>Exophiala</taxon>
    </lineage>
</organism>
<keyword evidence="2" id="KW-0472">Membrane</keyword>
<evidence type="ECO:0000313" key="4">
    <source>
        <dbReference type="Proteomes" id="UP000288859"/>
    </source>
</evidence>
<dbReference type="OrthoDB" id="10039566at2759"/>
<evidence type="ECO:0000313" key="3">
    <source>
        <dbReference type="EMBL" id="RVX69777.1"/>
    </source>
</evidence>
<dbReference type="Proteomes" id="UP000288859">
    <property type="component" value="Unassembled WGS sequence"/>
</dbReference>
<sequence length="369" mass="40358">MSNEINKETEPSHVESDGVESGKKPTFRQKLKRHCARFWWIHVIVFIIVVLVIVLPVVYVGYPNLAQKEINKSVLEVTNLTLFNPAPDSFDLGLTTVFHTDSKYHPRLDAFNASLQLPDSDVPFAYLDIPAMDAGDGVESQVSQRVQIADLTEYTKYVATTLGTEEYSIVLKGKGGLKQGGLPNTNVNYNKEIKMKGASTPLLFVCTIHSPSMYLQIGLNSLKGFNVTEFNILTTPQDDGSNANGTLVIPNPTAMTVQLGTVTLSMSVDGTPVGDATINDMILAPGDNTMEMRAVTNQTAVLGFIFNQYKDGILPIDVVGNTTTFNGQPIPYYQIPLQHNVLRLDLDVIDALERAGLAELLGINRTAKA</sequence>
<keyword evidence="2" id="KW-0812">Transmembrane</keyword>
<dbReference type="GO" id="GO:0000329">
    <property type="term" value="C:fungal-type vacuole membrane"/>
    <property type="evidence" value="ECO:0007669"/>
    <property type="project" value="InterPro"/>
</dbReference>